<dbReference type="PANTHER" id="PTHR36531">
    <property type="entry name" value="CRISPR-ASSOCIATED EXONUCLEASE CAS4"/>
    <property type="match status" value="1"/>
</dbReference>
<comment type="similarity">
    <text evidence="2 13">Belongs to the CRISPR-associated exonuclease Cas4 family.</text>
</comment>
<reference evidence="15 18" key="2">
    <citation type="submission" date="2020-07" db="EMBL/GenBank/DDBJ databases">
        <authorList>
            <person name="Feng H."/>
        </authorList>
    </citation>
    <scope>NUCLEOTIDE SEQUENCE [LARGE SCALE GENOMIC DNA]</scope>
    <source>
        <strain evidence="18">s-12</strain>
        <strain evidence="15">S-12</strain>
    </source>
</reference>
<comment type="caution">
    <text evidence="16">The sequence shown here is derived from an EMBL/GenBank/DDBJ whole genome shotgun (WGS) entry which is preliminary data.</text>
</comment>
<keyword evidence="10 13" id="KW-0411">Iron-sulfur</keyword>
<keyword evidence="9 13" id="KW-0408">Iron</keyword>
<dbReference type="Pfam" id="PF01930">
    <property type="entry name" value="Cas_Cas4"/>
    <property type="match status" value="1"/>
</dbReference>
<dbReference type="GO" id="GO:0051536">
    <property type="term" value="F:iron-sulfur cluster binding"/>
    <property type="evidence" value="ECO:0007669"/>
    <property type="project" value="UniProtKB-KW"/>
</dbReference>
<dbReference type="PANTHER" id="PTHR36531:SF6">
    <property type="entry name" value="DNA REPLICATION ATP-DEPENDENT HELICASE_NUCLEASE DNA2"/>
    <property type="match status" value="1"/>
</dbReference>
<organism evidence="16 17">
    <name type="scientific">Bacillus aquiflavi</name>
    <dbReference type="NCBI Taxonomy" id="2672567"/>
    <lineage>
        <taxon>Bacteria</taxon>
        <taxon>Bacillati</taxon>
        <taxon>Bacillota</taxon>
        <taxon>Bacilli</taxon>
        <taxon>Bacillales</taxon>
        <taxon>Bacillaceae</taxon>
        <taxon>Bacillus</taxon>
    </lineage>
</organism>
<comment type="cofactor">
    <cofactor evidence="13">
        <name>Mg(2+)</name>
        <dbReference type="ChEBI" id="CHEBI:18420"/>
    </cofactor>
    <cofactor evidence="13">
        <name>Mn(2+)</name>
        <dbReference type="ChEBI" id="CHEBI:29035"/>
    </cofactor>
    <text evidence="13">Mg(2+) or Mn(2+) required for ssDNA cleavage activity.</text>
</comment>
<dbReference type="GO" id="GO:0051607">
    <property type="term" value="P:defense response to virus"/>
    <property type="evidence" value="ECO:0007669"/>
    <property type="project" value="UniProtKB-KW"/>
</dbReference>
<dbReference type="AlphaFoldDB" id="A0A6B3VVL9"/>
<gene>
    <name evidence="16" type="primary">cas4</name>
    <name evidence="16" type="ORF">G4D64_11335</name>
    <name evidence="15" type="ORF">H1Z61_11945</name>
</gene>
<protein>
    <recommendedName>
        <fullName evidence="4 13">CRISPR-associated exonuclease Cas4</fullName>
        <ecNumber evidence="3 13">3.1.12.1</ecNumber>
    </recommendedName>
</protein>
<dbReference type="InterPro" id="IPR051827">
    <property type="entry name" value="Cas4_exonuclease"/>
</dbReference>
<dbReference type="InterPro" id="IPR022765">
    <property type="entry name" value="Dna2/Cas4_DUF83"/>
</dbReference>
<dbReference type="EC" id="3.1.12.1" evidence="3 13"/>
<evidence type="ECO:0000256" key="7">
    <source>
        <dbReference type="ARBA" id="ARBA00022801"/>
    </source>
</evidence>
<evidence type="ECO:0000256" key="9">
    <source>
        <dbReference type="ARBA" id="ARBA00023004"/>
    </source>
</evidence>
<evidence type="ECO:0000259" key="14">
    <source>
        <dbReference type="Pfam" id="PF01930"/>
    </source>
</evidence>
<evidence type="ECO:0000313" key="16">
    <source>
        <dbReference type="EMBL" id="NEY82079.1"/>
    </source>
</evidence>
<evidence type="ECO:0000256" key="12">
    <source>
        <dbReference type="ARBA" id="ARBA00023211"/>
    </source>
</evidence>
<evidence type="ECO:0000256" key="2">
    <source>
        <dbReference type="ARBA" id="ARBA00009189"/>
    </source>
</evidence>
<evidence type="ECO:0000256" key="8">
    <source>
        <dbReference type="ARBA" id="ARBA00022839"/>
    </source>
</evidence>
<keyword evidence="11 13" id="KW-0051">Antiviral defense</keyword>
<evidence type="ECO:0000256" key="3">
    <source>
        <dbReference type="ARBA" id="ARBA00012768"/>
    </source>
</evidence>
<dbReference type="InterPro" id="IPR011604">
    <property type="entry name" value="PDDEXK-like_dom_sf"/>
</dbReference>
<keyword evidence="5 13" id="KW-0540">Nuclease</keyword>
<evidence type="ECO:0000256" key="13">
    <source>
        <dbReference type="RuleBase" id="RU365022"/>
    </source>
</evidence>
<dbReference type="Gene3D" id="3.90.320.10">
    <property type="match status" value="1"/>
</dbReference>
<feature type="domain" description="DUF83" evidence="14">
    <location>
        <begin position="6"/>
        <end position="180"/>
    </location>
</feature>
<dbReference type="NCBIfam" id="TIGR00372">
    <property type="entry name" value="cas4"/>
    <property type="match status" value="1"/>
</dbReference>
<comment type="cofactor">
    <cofactor evidence="13">
        <name>iron-sulfur cluster</name>
        <dbReference type="ChEBI" id="CHEBI:30408"/>
    </cofactor>
</comment>
<evidence type="ECO:0000313" key="15">
    <source>
        <dbReference type="EMBL" id="MBA4537823.1"/>
    </source>
</evidence>
<dbReference type="GO" id="GO:0004527">
    <property type="term" value="F:exonuclease activity"/>
    <property type="evidence" value="ECO:0007669"/>
    <property type="project" value="UniProtKB-KW"/>
</dbReference>
<dbReference type="EMBL" id="JAAIWN010000026">
    <property type="protein sequence ID" value="NEY82079.1"/>
    <property type="molecule type" value="Genomic_DNA"/>
</dbReference>
<keyword evidence="8 13" id="KW-0269">Exonuclease</keyword>
<evidence type="ECO:0000256" key="5">
    <source>
        <dbReference type="ARBA" id="ARBA00022722"/>
    </source>
</evidence>
<reference evidence="16 17" key="1">
    <citation type="submission" date="2020-02" db="EMBL/GenBank/DDBJ databases">
        <title>Bacillus aquiflavi sp. nov., isolated from yellow water of strong flavor Chinese baijiu in Yibin region of China.</title>
        <authorList>
            <person name="Xie J."/>
        </authorList>
    </citation>
    <scope>NUCLEOTIDE SEQUENCE [LARGE SCALE GENOMIC DNA]</scope>
    <source>
        <strain evidence="16 17">3H-10</strain>
    </source>
</reference>
<sequence length="197" mass="23551">MEVQASAITAYAFCPRRCYYEYVDHVFFDNVYTKHGSLLHQHVDKEGIESRDNRLLTRSLYLFSEKYQLSVRCDVVEERDGKVYPVEYKRGKDGDWKNNLLQLCAQAIALEEYTKNTIKKGYLYFYGSNKRREVEFNEQLRQETITVIKKIRDLDKQEKPPKGINDPRRCSFCSLFDYCMPFETEKLKGEIDWERYI</sequence>
<dbReference type="Proteomes" id="UP000570010">
    <property type="component" value="Unassembled WGS sequence"/>
</dbReference>
<evidence type="ECO:0000256" key="4">
    <source>
        <dbReference type="ARBA" id="ARBA00020049"/>
    </source>
</evidence>
<dbReference type="InterPro" id="IPR013343">
    <property type="entry name" value="CRISPR-assoc_prot_Cas4"/>
</dbReference>
<evidence type="ECO:0000256" key="11">
    <source>
        <dbReference type="ARBA" id="ARBA00023118"/>
    </source>
</evidence>
<dbReference type="Proteomes" id="UP000472971">
    <property type="component" value="Unassembled WGS sequence"/>
</dbReference>
<keyword evidence="17" id="KW-1185">Reference proteome</keyword>
<evidence type="ECO:0000256" key="10">
    <source>
        <dbReference type="ARBA" id="ARBA00023014"/>
    </source>
</evidence>
<dbReference type="GO" id="GO:0046872">
    <property type="term" value="F:metal ion binding"/>
    <property type="evidence" value="ECO:0007669"/>
    <property type="project" value="UniProtKB-KW"/>
</dbReference>
<comment type="cofactor">
    <cofactor evidence="1">
        <name>[4Fe-4S] cluster</name>
        <dbReference type="ChEBI" id="CHEBI:49883"/>
    </cofactor>
</comment>
<dbReference type="RefSeq" id="WP_163242467.1">
    <property type="nucleotide sequence ID" value="NZ_CP082780.1"/>
</dbReference>
<keyword evidence="12 13" id="KW-0464">Manganese</keyword>
<evidence type="ECO:0000313" key="17">
    <source>
        <dbReference type="Proteomes" id="UP000472971"/>
    </source>
</evidence>
<comment type="function">
    <text evidence="13">CRISPR (clustered regularly interspaced short palindromic repeat) is an adaptive immune system that provides protection against mobile genetic elements (viruses, transposable elements and conjugative plasmids). CRISPR clusters contain sequences complementary to antecedent mobile elements and target invading nucleic acids. CRISPR clusters are transcribed and processed into CRISPR RNA (crRNA).</text>
</comment>
<evidence type="ECO:0000256" key="6">
    <source>
        <dbReference type="ARBA" id="ARBA00022723"/>
    </source>
</evidence>
<keyword evidence="6 13" id="KW-0479">Metal-binding</keyword>
<accession>A0A6B3VVL9</accession>
<proteinExistence type="inferred from homology"/>
<evidence type="ECO:0000313" key="18">
    <source>
        <dbReference type="Proteomes" id="UP000570010"/>
    </source>
</evidence>
<keyword evidence="7 13" id="KW-0378">Hydrolase</keyword>
<dbReference type="EMBL" id="JACEIO010000028">
    <property type="protein sequence ID" value="MBA4537823.1"/>
    <property type="molecule type" value="Genomic_DNA"/>
</dbReference>
<evidence type="ECO:0000256" key="1">
    <source>
        <dbReference type="ARBA" id="ARBA00001966"/>
    </source>
</evidence>
<name>A0A6B3VVL9_9BACI</name>